<dbReference type="Pfam" id="PF09481">
    <property type="entry name" value="CRISPR_Cse1"/>
    <property type="match status" value="1"/>
</dbReference>
<organism evidence="1 2">
    <name type="scientific">Pseudolactococcus piscium</name>
    <dbReference type="NCBI Taxonomy" id="1364"/>
    <lineage>
        <taxon>Bacteria</taxon>
        <taxon>Bacillati</taxon>
        <taxon>Bacillota</taxon>
        <taxon>Bacilli</taxon>
        <taxon>Lactobacillales</taxon>
        <taxon>Streptococcaceae</taxon>
        <taxon>Pseudolactococcus</taxon>
    </lineage>
</organism>
<gene>
    <name evidence="1" type="ORF">RU86_GL001077</name>
</gene>
<keyword evidence="2" id="KW-1185">Reference proteome</keyword>
<dbReference type="Proteomes" id="UP000218282">
    <property type="component" value="Unassembled WGS sequence"/>
</dbReference>
<evidence type="ECO:0000313" key="1">
    <source>
        <dbReference type="EMBL" id="PCS08693.1"/>
    </source>
</evidence>
<dbReference type="AlphaFoldDB" id="A0A2A5S5G7"/>
<comment type="caution">
    <text evidence="1">The sequence shown here is derived from an EMBL/GenBank/DDBJ whole genome shotgun (WGS) entry which is preliminary data.</text>
</comment>
<name>A0A2A5S5G7_9LACT</name>
<dbReference type="EMBL" id="JXJW01000002">
    <property type="protein sequence ID" value="PCS08693.1"/>
    <property type="molecule type" value="Genomic_DNA"/>
</dbReference>
<sequence>MTDDKGTIKEVSLKELFEHAHEYKCLAGETPTQDFAILRLLLAVLHTVFSRFDADGNQYDYVDLDEKYKQIQPINQDDDGRAYKKALLKTWQQLWQHKEFPYIIGDYLDKWHDRFYLFGGEFPFYQVSKETLSSPSNQINKAKPNQVAGKTINRVLSESENKVILFSPQHNAIKNKLKQSEIARWLVLYQGVTGTGDKVKFANQNEEQKLNKGWLYDLGGVYPSGDNLFDTILLNLALVHPKQEYIQMQTPIWEEDNNEIQLDKFRKLNQVNNLAFLYTNWSRAITMPDDYNENDEFSISVIKLPEISHQNNFLELMTEWRFNKVGDNKDTFTPKKHSLTEQFWRSFGATFIPNQATQRRPGIVDWIISLEDVNIGLGNVQFNAISMEDDGNATSWNPINEIFDHLNFENILSDQDDSWIASISDQVDMIKIVIDRVLWSFANDIKTIRNLSSSEFVNRVKQTAYYQVDLPFRDWLASIQPSDEKEVKQKEWRRKLRKIIESEAQNLVESMGNRDILGVEDGTYIKNIFTAYNRFKYKLEEMLPKEKEE</sequence>
<dbReference type="InterPro" id="IPR013381">
    <property type="entry name" value="CRISPR-assoc_prot_Cse1"/>
</dbReference>
<proteinExistence type="predicted"/>
<evidence type="ECO:0000313" key="2">
    <source>
        <dbReference type="Proteomes" id="UP000218282"/>
    </source>
</evidence>
<protein>
    <submittedName>
        <fullName evidence="1">CRISPR-associated protein CasA</fullName>
    </submittedName>
</protein>
<accession>A0A2A5S5G7</accession>
<dbReference type="Gene3D" id="1.10.132.100">
    <property type="match status" value="1"/>
</dbReference>
<reference evidence="1 2" key="1">
    <citation type="submission" date="2014-12" db="EMBL/GenBank/DDBJ databases">
        <title>Draft genome sequences of 10 type strains of Lactococcus.</title>
        <authorList>
            <person name="Sun Z."/>
            <person name="Zhong Z."/>
            <person name="Liu W."/>
            <person name="Zhang W."/>
            <person name="Zhang H."/>
        </authorList>
    </citation>
    <scope>NUCLEOTIDE SEQUENCE [LARGE SCALE GENOMIC DNA]</scope>
    <source>
        <strain evidence="1 2">DSM 6634</strain>
    </source>
</reference>